<name>A0AAN8BE87_9TELE</name>
<dbReference type="EMBL" id="JAULUE010002062">
    <property type="protein sequence ID" value="KAK5882884.1"/>
    <property type="molecule type" value="Genomic_DNA"/>
</dbReference>
<evidence type="ECO:0000313" key="2">
    <source>
        <dbReference type="EMBL" id="KAK5882884.1"/>
    </source>
</evidence>
<dbReference type="AlphaFoldDB" id="A0AAN8BE87"/>
<keyword evidence="3" id="KW-1185">Reference proteome</keyword>
<proteinExistence type="predicted"/>
<dbReference type="Proteomes" id="UP001335648">
    <property type="component" value="Unassembled WGS sequence"/>
</dbReference>
<sequence>MPTALRAMPHSPAPPAARLGTTTHAPGPLPRVPALTPPPTPAPQSRHTPRPTGPTPLPTRPPTATHTAPKPGPLRPAQRRAPTSTILRRPPRPYPLPRARPLRRHPHRVHDTHAHPHSPKTLTPPRLTATSSPHFTWLPNVLRTGHFATRCPLPQPPEAPTPPSVPLVAPPASPTPNHSLACPFLLTPPPSLTAGPPYISPVLPHRTPYHPRSRTPAGTCVIPPP</sequence>
<feature type="compositionally biased region" description="Pro residues" evidence="1">
    <location>
        <begin position="27"/>
        <end position="42"/>
    </location>
</feature>
<feature type="compositionally biased region" description="Pro residues" evidence="1">
    <location>
        <begin position="51"/>
        <end position="61"/>
    </location>
</feature>
<organism evidence="2 3">
    <name type="scientific">Champsocephalus esox</name>
    <name type="common">pike icefish</name>
    <dbReference type="NCBI Taxonomy" id="159716"/>
    <lineage>
        <taxon>Eukaryota</taxon>
        <taxon>Metazoa</taxon>
        <taxon>Chordata</taxon>
        <taxon>Craniata</taxon>
        <taxon>Vertebrata</taxon>
        <taxon>Euteleostomi</taxon>
        <taxon>Actinopterygii</taxon>
        <taxon>Neopterygii</taxon>
        <taxon>Teleostei</taxon>
        <taxon>Neoteleostei</taxon>
        <taxon>Acanthomorphata</taxon>
        <taxon>Eupercaria</taxon>
        <taxon>Perciformes</taxon>
        <taxon>Notothenioidei</taxon>
        <taxon>Channichthyidae</taxon>
        <taxon>Champsocephalus</taxon>
    </lineage>
</organism>
<comment type="caution">
    <text evidence="2">The sequence shown here is derived from an EMBL/GenBank/DDBJ whole genome shotgun (WGS) entry which is preliminary data.</text>
</comment>
<protein>
    <submittedName>
        <fullName evidence="2">Uncharacterized protein</fullName>
    </submittedName>
</protein>
<evidence type="ECO:0000256" key="1">
    <source>
        <dbReference type="SAM" id="MobiDB-lite"/>
    </source>
</evidence>
<gene>
    <name evidence="2" type="ORF">CesoFtcFv8_021425</name>
</gene>
<reference evidence="2 3" key="1">
    <citation type="journal article" date="2023" name="Mol. Biol. Evol.">
        <title>Genomics of Secondarily Temperate Adaptation in the Only Non-Antarctic Icefish.</title>
        <authorList>
            <person name="Rivera-Colon A.G."/>
            <person name="Rayamajhi N."/>
            <person name="Minhas B.F."/>
            <person name="Madrigal G."/>
            <person name="Bilyk K.T."/>
            <person name="Yoon V."/>
            <person name="Hune M."/>
            <person name="Gregory S."/>
            <person name="Cheng C.H.C."/>
            <person name="Catchen J.M."/>
        </authorList>
    </citation>
    <scope>NUCLEOTIDE SEQUENCE [LARGE SCALE GENOMIC DNA]</scope>
    <source>
        <strain evidence="2">JC2023a</strain>
    </source>
</reference>
<feature type="region of interest" description="Disordered" evidence="1">
    <location>
        <begin position="1"/>
        <end position="126"/>
    </location>
</feature>
<evidence type="ECO:0000313" key="3">
    <source>
        <dbReference type="Proteomes" id="UP001335648"/>
    </source>
</evidence>
<accession>A0AAN8BE87</accession>